<evidence type="ECO:0000313" key="5">
    <source>
        <dbReference type="EMBL" id="SHN56730.1"/>
    </source>
</evidence>
<dbReference type="STRING" id="1189325.SAMN04488119_103220"/>
<proteinExistence type="predicted"/>
<dbReference type="CDD" id="cd07989">
    <property type="entry name" value="LPLAT_AGPAT-like"/>
    <property type="match status" value="1"/>
</dbReference>
<keyword evidence="3 5" id="KW-0012">Acyltransferase</keyword>
<dbReference type="EMBL" id="FRDL01000002">
    <property type="protein sequence ID" value="SHN56730.1"/>
    <property type="molecule type" value="Genomic_DNA"/>
</dbReference>
<evidence type="ECO:0000259" key="4">
    <source>
        <dbReference type="SMART" id="SM00563"/>
    </source>
</evidence>
<sequence>MMQYARSLVFIVFMYALMLAMGVALAPMAAWSRQGAWWALHRYTDIVLWAARRLCGLRVEVRGRVPTEDVIVASKHQSFMDILILTNVLPRPRFVMKRSLRWTPILGFYAMRVGCAPVDREAGARAVRDMVARMRAAAADSGQTVIFPQGTRLAPGAKAPYKPGVAALAMALRQPVVPASTNCGMFWPRRGLLRRAGVATLEFHDPLPAGLPKRELLARLEEVIEAGSARLEAEARAQLEGR</sequence>
<dbReference type="Proteomes" id="UP000184066">
    <property type="component" value="Unassembled WGS sequence"/>
</dbReference>
<dbReference type="Pfam" id="PF01553">
    <property type="entry name" value="Acyltransferase"/>
    <property type="match status" value="1"/>
</dbReference>
<dbReference type="GO" id="GO:0003841">
    <property type="term" value="F:1-acylglycerol-3-phosphate O-acyltransferase activity"/>
    <property type="evidence" value="ECO:0007669"/>
    <property type="project" value="TreeGrafter"/>
</dbReference>
<dbReference type="SMART" id="SM00563">
    <property type="entry name" value="PlsC"/>
    <property type="match status" value="1"/>
</dbReference>
<protein>
    <submittedName>
        <fullName evidence="5">1-acyl-sn-glycerol-3-phosphate acyltransferase</fullName>
    </submittedName>
</protein>
<dbReference type="InterPro" id="IPR002123">
    <property type="entry name" value="Plipid/glycerol_acylTrfase"/>
</dbReference>
<organism evidence="5 6">
    <name type="scientific">Oceanicella actignis</name>
    <dbReference type="NCBI Taxonomy" id="1189325"/>
    <lineage>
        <taxon>Bacteria</taxon>
        <taxon>Pseudomonadati</taxon>
        <taxon>Pseudomonadota</taxon>
        <taxon>Alphaproteobacteria</taxon>
        <taxon>Rhodobacterales</taxon>
        <taxon>Paracoccaceae</taxon>
        <taxon>Oceanicella</taxon>
    </lineage>
</organism>
<dbReference type="AlphaFoldDB" id="A0A1M7SE12"/>
<gene>
    <name evidence="5" type="ORF">SAMN05216200_102288</name>
</gene>
<keyword evidence="2 5" id="KW-0808">Transferase</keyword>
<dbReference type="GO" id="GO:0006654">
    <property type="term" value="P:phosphatidic acid biosynthetic process"/>
    <property type="evidence" value="ECO:0007669"/>
    <property type="project" value="TreeGrafter"/>
</dbReference>
<comment type="pathway">
    <text evidence="1">Lipid metabolism.</text>
</comment>
<evidence type="ECO:0000256" key="1">
    <source>
        <dbReference type="ARBA" id="ARBA00005189"/>
    </source>
</evidence>
<keyword evidence="6" id="KW-1185">Reference proteome</keyword>
<dbReference type="PANTHER" id="PTHR10434:SF40">
    <property type="entry name" value="1-ACYL-SN-GLYCEROL-3-PHOSPHATE ACYLTRANSFERASE"/>
    <property type="match status" value="1"/>
</dbReference>
<name>A0A1M7SE12_9RHOB</name>
<dbReference type="RefSeq" id="WP_072746356.1">
    <property type="nucleotide sequence ID" value="NZ_FOHL01000003.1"/>
</dbReference>
<reference evidence="5 6" key="1">
    <citation type="submission" date="2016-12" db="EMBL/GenBank/DDBJ databases">
        <authorList>
            <person name="Song W.-J."/>
            <person name="Kurnit D.M."/>
        </authorList>
    </citation>
    <scope>NUCLEOTIDE SEQUENCE [LARGE SCALE GENOMIC DNA]</scope>
    <source>
        <strain evidence="5 6">CGMCC 1.10808</strain>
    </source>
</reference>
<dbReference type="OrthoDB" id="5290997at2"/>
<evidence type="ECO:0000256" key="3">
    <source>
        <dbReference type="ARBA" id="ARBA00023315"/>
    </source>
</evidence>
<feature type="domain" description="Phospholipid/glycerol acyltransferase" evidence="4">
    <location>
        <begin position="70"/>
        <end position="184"/>
    </location>
</feature>
<evidence type="ECO:0000256" key="2">
    <source>
        <dbReference type="ARBA" id="ARBA00022679"/>
    </source>
</evidence>
<accession>A0A1M7SE12</accession>
<evidence type="ECO:0000313" key="6">
    <source>
        <dbReference type="Proteomes" id="UP000184066"/>
    </source>
</evidence>
<dbReference type="PANTHER" id="PTHR10434">
    <property type="entry name" value="1-ACYL-SN-GLYCEROL-3-PHOSPHATE ACYLTRANSFERASE"/>
    <property type="match status" value="1"/>
</dbReference>
<dbReference type="SUPFAM" id="SSF69593">
    <property type="entry name" value="Glycerol-3-phosphate (1)-acyltransferase"/>
    <property type="match status" value="1"/>
</dbReference>